<comment type="subcellular location">
    <subcellularLocation>
        <location evidence="1">Membrane</location>
        <topology evidence="1">Multi-pass membrane protein</topology>
    </subcellularLocation>
</comment>
<comment type="caution">
    <text evidence="10">The sequence shown here is derived from an EMBL/GenBank/DDBJ whole genome shotgun (WGS) entry which is preliminary data.</text>
</comment>
<feature type="domain" description="Amino acid transporter transmembrane" evidence="9">
    <location>
        <begin position="35"/>
        <end position="421"/>
    </location>
</feature>
<sequence length="661" mass="73462">MKKRSDDAEALLLDVEDGEKRRDAPAPTHFDARPQVFNIVNCIVGVSVLAMPYCFQQCGILLAVTMIAISSVITKLTCHFLFQGATNVRARTYEALAAAAYGHAGRRAIEILLLFFLMSSIIAYTVVIGDLGPHIVAEYLELAAPTERLRVLVMVVVMVFVIIPLSTIKDIEVFSVVSSIAVLFYGVFVLHIIVESFESLVEGSWSQHVVWWRPEGFLACLPIVTMALACQTQLFSVTEGLINPTIDQIDGVVSTAVNLCSAMYAAVGLFGYVAFYSRTLHGDVLVELAPTFFTQILKLSFMLSIAVSVPLMLFPARHALFNLCLRPNGCELPMARIQRSTFHCLTVTILFLNLVVAILIPNVEFILGLTGSLIGSLMTIIFPSLLFMKVVKSHQRGIVNFAKICLVAGCFVLVACTWVTLTKEQKSAMASRPEPKEKLMGDDLPEVKALEHLEKLEERVLDANLNLSQKLYDIEELAARGKDTEAKEVMKEIKQQQEEQRELIHKQEKLVEQLNQHIEEHERIKSEEEKRKEKEKKEAPSEDKPALEDATKKEPETAANQAPKDPVPEPRAVRQQQDPVPDVVPKVPDLVHDVVPKVPELVPDVEPKLSDTVPVVSSKVPDPEAHVAPVVGNESKVANETKRLDSTVRPHQIKNDTLKKR</sequence>
<dbReference type="GO" id="GO:0016020">
    <property type="term" value="C:membrane"/>
    <property type="evidence" value="ECO:0007669"/>
    <property type="project" value="UniProtKB-SubCell"/>
</dbReference>
<evidence type="ECO:0000256" key="8">
    <source>
        <dbReference type="SAM" id="Phobius"/>
    </source>
</evidence>
<evidence type="ECO:0000256" key="4">
    <source>
        <dbReference type="ARBA" id="ARBA00022970"/>
    </source>
</evidence>
<feature type="transmembrane region" description="Helical" evidence="8">
    <location>
        <begin position="256"/>
        <end position="276"/>
    </location>
</feature>
<feature type="transmembrane region" description="Helical" evidence="8">
    <location>
        <begin position="342"/>
        <end position="360"/>
    </location>
</feature>
<keyword evidence="5 8" id="KW-1133">Transmembrane helix</keyword>
<protein>
    <recommendedName>
        <fullName evidence="9">Amino acid transporter transmembrane domain-containing protein</fullName>
    </recommendedName>
</protein>
<feature type="transmembrane region" description="Helical" evidence="8">
    <location>
        <begin position="366"/>
        <end position="388"/>
    </location>
</feature>
<reference evidence="10" key="1">
    <citation type="submission" date="2023-10" db="EMBL/GenBank/DDBJ databases">
        <title>Genome assembly of Pristionchus species.</title>
        <authorList>
            <person name="Yoshida K."/>
            <person name="Sommer R.J."/>
        </authorList>
    </citation>
    <scope>NUCLEOTIDE SEQUENCE</scope>
    <source>
        <strain evidence="10">RS5133</strain>
    </source>
</reference>
<dbReference type="InterPro" id="IPR013057">
    <property type="entry name" value="AA_transpt_TM"/>
</dbReference>
<feature type="transmembrane region" description="Helical" evidence="8">
    <location>
        <begin position="400"/>
        <end position="421"/>
    </location>
</feature>
<evidence type="ECO:0000256" key="5">
    <source>
        <dbReference type="ARBA" id="ARBA00022989"/>
    </source>
</evidence>
<dbReference type="GO" id="GO:0015179">
    <property type="term" value="F:L-amino acid transmembrane transporter activity"/>
    <property type="evidence" value="ECO:0007669"/>
    <property type="project" value="TreeGrafter"/>
</dbReference>
<dbReference type="EMBL" id="BTSY01000005">
    <property type="protein sequence ID" value="GMT27765.1"/>
    <property type="molecule type" value="Genomic_DNA"/>
</dbReference>
<keyword evidence="4" id="KW-0029">Amino-acid transport</keyword>
<accession>A0AAV5WBG7</accession>
<feature type="transmembrane region" description="Helical" evidence="8">
    <location>
        <begin position="296"/>
        <end position="316"/>
    </location>
</feature>
<evidence type="ECO:0000256" key="7">
    <source>
        <dbReference type="SAM" id="MobiDB-lite"/>
    </source>
</evidence>
<feature type="transmembrane region" description="Helical" evidence="8">
    <location>
        <begin position="111"/>
        <end position="129"/>
    </location>
</feature>
<feature type="compositionally biased region" description="Basic and acidic residues" evidence="7">
    <location>
        <begin position="518"/>
        <end position="556"/>
    </location>
</feature>
<name>A0AAV5WBG7_9BILA</name>
<feature type="region of interest" description="Disordered" evidence="7">
    <location>
        <begin position="614"/>
        <end position="661"/>
    </location>
</feature>
<keyword evidence="11" id="KW-1185">Reference proteome</keyword>
<evidence type="ECO:0000256" key="6">
    <source>
        <dbReference type="ARBA" id="ARBA00023136"/>
    </source>
</evidence>
<evidence type="ECO:0000256" key="2">
    <source>
        <dbReference type="ARBA" id="ARBA00022448"/>
    </source>
</evidence>
<keyword evidence="2" id="KW-0813">Transport</keyword>
<evidence type="ECO:0000313" key="11">
    <source>
        <dbReference type="Proteomes" id="UP001432322"/>
    </source>
</evidence>
<feature type="transmembrane region" description="Helical" evidence="8">
    <location>
        <begin position="149"/>
        <end position="166"/>
    </location>
</feature>
<keyword evidence="3 8" id="KW-0812">Transmembrane</keyword>
<keyword evidence="6 8" id="KW-0472">Membrane</keyword>
<dbReference type="PANTHER" id="PTHR22950:SF646">
    <property type="entry name" value="SODIUM-COUPLED NEUTRAL AMINO ACID TRANSPORTER 10-RELATED"/>
    <property type="match status" value="1"/>
</dbReference>
<evidence type="ECO:0000313" key="10">
    <source>
        <dbReference type="EMBL" id="GMT27765.1"/>
    </source>
</evidence>
<proteinExistence type="predicted"/>
<dbReference type="Proteomes" id="UP001432322">
    <property type="component" value="Unassembled WGS sequence"/>
</dbReference>
<dbReference type="PANTHER" id="PTHR22950">
    <property type="entry name" value="AMINO ACID TRANSPORTER"/>
    <property type="match status" value="1"/>
</dbReference>
<dbReference type="AlphaFoldDB" id="A0AAV5WBG7"/>
<organism evidence="10 11">
    <name type="scientific">Pristionchus fissidentatus</name>
    <dbReference type="NCBI Taxonomy" id="1538716"/>
    <lineage>
        <taxon>Eukaryota</taxon>
        <taxon>Metazoa</taxon>
        <taxon>Ecdysozoa</taxon>
        <taxon>Nematoda</taxon>
        <taxon>Chromadorea</taxon>
        <taxon>Rhabditida</taxon>
        <taxon>Rhabditina</taxon>
        <taxon>Diplogasteromorpha</taxon>
        <taxon>Diplogasteroidea</taxon>
        <taxon>Neodiplogasteridae</taxon>
        <taxon>Pristionchus</taxon>
    </lineage>
</organism>
<feature type="compositionally biased region" description="Basic and acidic residues" evidence="7">
    <location>
        <begin position="637"/>
        <end position="661"/>
    </location>
</feature>
<feature type="transmembrane region" description="Helical" evidence="8">
    <location>
        <begin position="59"/>
        <end position="82"/>
    </location>
</feature>
<evidence type="ECO:0000256" key="3">
    <source>
        <dbReference type="ARBA" id="ARBA00022692"/>
    </source>
</evidence>
<feature type="transmembrane region" description="Helical" evidence="8">
    <location>
        <begin position="36"/>
        <end position="53"/>
    </location>
</feature>
<dbReference type="Pfam" id="PF01490">
    <property type="entry name" value="Aa_trans"/>
    <property type="match status" value="1"/>
</dbReference>
<feature type="transmembrane region" description="Helical" evidence="8">
    <location>
        <begin position="173"/>
        <end position="194"/>
    </location>
</feature>
<evidence type="ECO:0000256" key="1">
    <source>
        <dbReference type="ARBA" id="ARBA00004141"/>
    </source>
</evidence>
<evidence type="ECO:0000259" key="9">
    <source>
        <dbReference type="Pfam" id="PF01490"/>
    </source>
</evidence>
<gene>
    <name evidence="10" type="ORF">PFISCL1PPCAC_19062</name>
</gene>
<feature type="transmembrane region" description="Helical" evidence="8">
    <location>
        <begin position="214"/>
        <end position="235"/>
    </location>
</feature>
<feature type="region of interest" description="Disordered" evidence="7">
    <location>
        <begin position="518"/>
        <end position="586"/>
    </location>
</feature>